<dbReference type="Pfam" id="PF11854">
    <property type="entry name" value="MtrB_PioB"/>
    <property type="match status" value="1"/>
</dbReference>
<dbReference type="GeneID" id="67181583"/>
<gene>
    <name evidence="2" type="ordered locus">Fbal_1363</name>
</gene>
<reference evidence="2 3" key="1">
    <citation type="journal article" date="2010" name="Stand. Genomic Sci.">
        <title>Complete genome sequence of Ferrimonas balearica type strain (PAT).</title>
        <authorList>
            <person name="Nolan M."/>
            <person name="Sikorski J."/>
            <person name="Davenport K."/>
            <person name="Lucas S."/>
            <person name="Glavina Del Rio T."/>
            <person name="Tice H."/>
            <person name="Cheng J."/>
            <person name="Goodwin L."/>
            <person name="Pitluck S."/>
            <person name="Liolios K."/>
            <person name="Ivanova N."/>
            <person name="Mavromatis K."/>
            <person name="Ovchinnikova G."/>
            <person name="Pati A."/>
            <person name="Chen A."/>
            <person name="Palaniappan K."/>
            <person name="Land M."/>
            <person name="Hauser L."/>
            <person name="Chang Y."/>
            <person name="Jeffries C."/>
            <person name="Tapia R."/>
            <person name="Brettin T."/>
            <person name="Detter J."/>
            <person name="Han C."/>
            <person name="Yasawong M."/>
            <person name="Rohde M."/>
            <person name="Tindall B."/>
            <person name="Goker M."/>
            <person name="Woyke T."/>
            <person name="Bristow J."/>
            <person name="Eisen J."/>
            <person name="Markowitz V."/>
            <person name="Hugenholtz P."/>
            <person name="Kyrpides N."/>
            <person name="Klenk H."/>
            <person name="Lapidus A."/>
        </authorList>
    </citation>
    <scope>NUCLEOTIDE SEQUENCE [LARGE SCALE GENOMIC DNA]</scope>
    <source>
        <strain evidence="3">DSM 9799 / CCM 4581 / KCTC 23876 / PAT</strain>
    </source>
</reference>
<keyword evidence="3" id="KW-1185">Reference proteome</keyword>
<proteinExistence type="predicted"/>
<dbReference type="eggNOG" id="COG3637">
    <property type="taxonomic scope" value="Bacteria"/>
</dbReference>
<dbReference type="STRING" id="550540.Fbal_1363"/>
<dbReference type="KEGG" id="fbl:Fbal_1363"/>
<dbReference type="HOGENOM" id="CLU_024976_0_0_6"/>
<dbReference type="RefSeq" id="WP_013344873.1">
    <property type="nucleotide sequence ID" value="NC_014541.1"/>
</dbReference>
<sequence>MQRSLLATLIGLVLSPAVSGADFSLNRANTATANTEQWQCERCTPQMGTSGGFAIGITENSISDIHFANESGTDTDGLVPRLDADVTQWYSNDIRTQLLIDQLGYDVSTLSLSADRARDFAALLSWRQLAWFGNTVRTPFNGNRGTHTLPGDWVEGGTTAQMPGLTGPLNPVDLKIERDQFALGLEKYFNQIRTYLDVKHEARTGHRQSGATLISNAVNLPERVDDNTTSVAAGLNVVGGQWQVAFGYLGSQYDNDLDAQRWDNPYTPTFGAARAGQQSVAPDNSAHQFHIQGTWAAGIQSVSGQLVWGRHDQDDAFLPATITGPAPALPATDADLQLDKIDFNLRYRIRPMRKMTLLAQYDYQDRDYDNPLQAYPYIITDSVPAGSRVPVELDTTDQKASLSMNYRFYRGFSGELGYRWRQQEWTAQPGDQATTNAYWGILRLNQWEPLAIRLELGGENRDLDNYLGTPNSDSINDSALRHYYLASRDHAYAKLVANYQIIEPLSLQLTLEGSDSDYDDSQVGLDEVERSGYDVNLSYYREKFTASVFYNAYNIDTRQVGSNTGAQWRGRQDDDAQSAGLNLEYRGAFDDRLDLGANLVWADSDTVTEIESGLGSELGPYDATRTTLDLYSRYHLSERSSVQLDLLYQDYEDRSYLNLGLDPNSISNVLTFGDLSHDYDDYRLNLSYRHEF</sequence>
<protein>
    <submittedName>
        <fullName evidence="2">Decaheme-associated outer membrane protein, MtrB/PioB family</fullName>
    </submittedName>
</protein>
<dbReference type="EMBL" id="CP002209">
    <property type="protein sequence ID" value="ADN75567.1"/>
    <property type="molecule type" value="Genomic_DNA"/>
</dbReference>
<evidence type="ECO:0000313" key="3">
    <source>
        <dbReference type="Proteomes" id="UP000006683"/>
    </source>
</evidence>
<dbReference type="NCBIfam" id="TIGR03509">
    <property type="entry name" value="OMP_MtrB_PioB"/>
    <property type="match status" value="1"/>
</dbReference>
<dbReference type="InterPro" id="IPR020016">
    <property type="entry name" value="Decahaem-assoc_OM_MtrB/PioB"/>
</dbReference>
<dbReference type="SUPFAM" id="SSF56935">
    <property type="entry name" value="Porins"/>
    <property type="match status" value="1"/>
</dbReference>
<dbReference type="AlphaFoldDB" id="E1SMM8"/>
<evidence type="ECO:0000256" key="1">
    <source>
        <dbReference type="SAM" id="SignalP"/>
    </source>
</evidence>
<feature type="chain" id="PRO_5003151614" evidence="1">
    <location>
        <begin position="21"/>
        <end position="692"/>
    </location>
</feature>
<feature type="signal peptide" evidence="1">
    <location>
        <begin position="1"/>
        <end position="20"/>
    </location>
</feature>
<name>E1SMM8_FERBD</name>
<dbReference type="Proteomes" id="UP000006683">
    <property type="component" value="Chromosome"/>
</dbReference>
<keyword evidence="1" id="KW-0732">Signal</keyword>
<evidence type="ECO:0000313" key="2">
    <source>
        <dbReference type="EMBL" id="ADN75567.1"/>
    </source>
</evidence>
<accession>E1SMM8</accession>
<dbReference type="OrthoDB" id="9146719at2"/>
<organism evidence="2 3">
    <name type="scientific">Ferrimonas balearica (strain DSM 9799 / CCM 4581 / KCTC 23876 / PAT)</name>
    <dbReference type="NCBI Taxonomy" id="550540"/>
    <lineage>
        <taxon>Bacteria</taxon>
        <taxon>Pseudomonadati</taxon>
        <taxon>Pseudomonadota</taxon>
        <taxon>Gammaproteobacteria</taxon>
        <taxon>Alteromonadales</taxon>
        <taxon>Ferrimonadaceae</taxon>
        <taxon>Ferrimonas</taxon>
    </lineage>
</organism>